<evidence type="ECO:0000313" key="1">
    <source>
        <dbReference type="EMBL" id="CEK52811.1"/>
    </source>
</evidence>
<dbReference type="AlphaFoldDB" id="A0A0B6YAG1"/>
<sequence length="93" mass="10858">QLLLSNNLSDMKTLTALLDQKIAIELITENHFDAFLNLLHNILKVGSHLLHEIKHVEDEEYRRSFVKLCVQVLQLFPQDMKSVFSSYLQYPNC</sequence>
<accession>A0A0B6YAG1</accession>
<name>A0A0B6YAG1_9EUPU</name>
<reference evidence="1" key="1">
    <citation type="submission" date="2014-12" db="EMBL/GenBank/DDBJ databases">
        <title>Insight into the proteome of Arion vulgaris.</title>
        <authorList>
            <person name="Aradska J."/>
            <person name="Bulat T."/>
            <person name="Smidak R."/>
            <person name="Sarate P."/>
            <person name="Gangsoo J."/>
            <person name="Sialana F."/>
            <person name="Bilban M."/>
            <person name="Lubec G."/>
        </authorList>
    </citation>
    <scope>NUCLEOTIDE SEQUENCE</scope>
    <source>
        <tissue evidence="1">Skin</tissue>
    </source>
</reference>
<gene>
    <name evidence="1" type="primary">ORF18110</name>
</gene>
<feature type="non-terminal residue" evidence="1">
    <location>
        <position position="93"/>
    </location>
</feature>
<protein>
    <submittedName>
        <fullName evidence="1">Uncharacterized protein</fullName>
    </submittedName>
</protein>
<proteinExistence type="predicted"/>
<dbReference type="EMBL" id="HACG01005946">
    <property type="protein sequence ID" value="CEK52811.1"/>
    <property type="molecule type" value="Transcribed_RNA"/>
</dbReference>
<organism evidence="1">
    <name type="scientific">Arion vulgaris</name>
    <dbReference type="NCBI Taxonomy" id="1028688"/>
    <lineage>
        <taxon>Eukaryota</taxon>
        <taxon>Metazoa</taxon>
        <taxon>Spiralia</taxon>
        <taxon>Lophotrochozoa</taxon>
        <taxon>Mollusca</taxon>
        <taxon>Gastropoda</taxon>
        <taxon>Heterobranchia</taxon>
        <taxon>Euthyneura</taxon>
        <taxon>Panpulmonata</taxon>
        <taxon>Eupulmonata</taxon>
        <taxon>Stylommatophora</taxon>
        <taxon>Helicina</taxon>
        <taxon>Arionoidea</taxon>
        <taxon>Arionidae</taxon>
        <taxon>Arion</taxon>
    </lineage>
</organism>
<feature type="non-terminal residue" evidence="1">
    <location>
        <position position="1"/>
    </location>
</feature>